<reference evidence="2" key="1">
    <citation type="submission" date="2022-07" db="EMBL/GenBank/DDBJ databases">
        <authorList>
            <person name="Jung M.-Y."/>
            <person name="Lee M."/>
        </authorList>
    </citation>
    <scope>NUCLEOTIDE SEQUENCE</scope>
    <source>
        <strain evidence="2">S8</strain>
    </source>
</reference>
<dbReference type="Gene3D" id="3.20.20.80">
    <property type="entry name" value="Glycosidases"/>
    <property type="match status" value="1"/>
</dbReference>
<feature type="domain" description="DUF4015" evidence="1">
    <location>
        <begin position="77"/>
        <end position="400"/>
    </location>
</feature>
<name>A0ABT1WK26_9LACT</name>
<gene>
    <name evidence="2" type="ORF">NPA36_00095</name>
</gene>
<keyword evidence="3" id="KW-1185">Reference proteome</keyword>
<reference evidence="2" key="2">
    <citation type="journal article" date="2023" name="Curr. Microbiol.">
        <title>Granulicatella seriolae sp. nov., a Novel Facultative Anaerobe Isolated from Yellowtail Marine Fish.</title>
        <authorList>
            <person name="Lee M."/>
            <person name="Choi Y.J."/>
            <person name="Farooq A."/>
            <person name="Jeong J.B."/>
            <person name="Jung M.Y."/>
        </authorList>
    </citation>
    <scope>NUCLEOTIDE SEQUENCE</scope>
    <source>
        <strain evidence="2">S8</strain>
    </source>
</reference>
<evidence type="ECO:0000313" key="3">
    <source>
        <dbReference type="Proteomes" id="UP001059480"/>
    </source>
</evidence>
<sequence length="406" mass="45279">MKLKPILKTISLTLGALALFSFFRSDFSIISAEEYSNEVPKINLRNSSLLKIPKNLPQKLFYDSGITIPYPSEGVKGIYAQASAMEGNSLVSIIDLLDNSALNSIVIDVKDDHGDLTLSLPTTNQTIKQNTYIEISDTDALMKTLEKHQIYPIARVVAFKDGRLAHQRPDLSFAYSDGTVWTNPGGEAFINPFMKANWDYLSEVAISAAKAGFKEIQLDYVRFAEQFDGISDSLTYSLGDFASYQDKGQAQIAAITEFVAYIRDKLKPFGVKLSVDIFGYAATVGEEPGIGQNFSKMAQHVDAVSSMIYPSHWGEAYFGVYQPDLHPYEIIYAYMQIENEILADVNPAPITRPWLQAFTDYSLPYGNYQEYGPKQIAEQIKALNDSGVTEYLLWNPASTYPRGADY</sequence>
<comment type="caution">
    <text evidence="2">The sequence shown here is derived from an EMBL/GenBank/DDBJ whole genome shotgun (WGS) entry which is preliminary data.</text>
</comment>
<evidence type="ECO:0000259" key="1">
    <source>
        <dbReference type="Pfam" id="PF13200"/>
    </source>
</evidence>
<keyword evidence="2" id="KW-0378">Hydrolase</keyword>
<dbReference type="Pfam" id="PF13200">
    <property type="entry name" value="DUF4015"/>
    <property type="match status" value="1"/>
</dbReference>
<accession>A0ABT1WK26</accession>
<dbReference type="Proteomes" id="UP001059480">
    <property type="component" value="Unassembled WGS sequence"/>
</dbReference>
<dbReference type="GO" id="GO:0016787">
    <property type="term" value="F:hydrolase activity"/>
    <property type="evidence" value="ECO:0007669"/>
    <property type="project" value="UniProtKB-KW"/>
</dbReference>
<organism evidence="2 3">
    <name type="scientific">Granulicatella seriolae</name>
    <dbReference type="NCBI Taxonomy" id="2967226"/>
    <lineage>
        <taxon>Bacteria</taxon>
        <taxon>Bacillati</taxon>
        <taxon>Bacillota</taxon>
        <taxon>Bacilli</taxon>
        <taxon>Lactobacillales</taxon>
        <taxon>Carnobacteriaceae</taxon>
        <taxon>Granulicatella</taxon>
    </lineage>
</organism>
<dbReference type="InterPro" id="IPR017853">
    <property type="entry name" value="GH"/>
</dbReference>
<proteinExistence type="predicted"/>
<dbReference type="InterPro" id="IPR025275">
    <property type="entry name" value="DUF4015"/>
</dbReference>
<dbReference type="EMBL" id="JANHNZ010000001">
    <property type="protein sequence ID" value="MCQ9208966.1"/>
    <property type="molecule type" value="Genomic_DNA"/>
</dbReference>
<protein>
    <submittedName>
        <fullName evidence="2">Glycoside hydrolase</fullName>
    </submittedName>
</protein>
<evidence type="ECO:0000313" key="2">
    <source>
        <dbReference type="EMBL" id="MCQ9208966.1"/>
    </source>
</evidence>
<dbReference type="SUPFAM" id="SSF51445">
    <property type="entry name" value="(Trans)glycosidases"/>
    <property type="match status" value="1"/>
</dbReference>
<dbReference type="RefSeq" id="WP_256944085.1">
    <property type="nucleotide sequence ID" value="NZ_JANHNZ010000001.1"/>
</dbReference>
<reference evidence="2" key="3">
    <citation type="journal article" date="2023" name="Microbiol. Resour. Announc.">
        <title>Draft Genome Sequence of Granulicatella sp. Strain S8, Isolated from a Marine Fish, Seriola quinqueradiata.</title>
        <authorList>
            <person name="Lee M."/>
            <person name="Farooq A."/>
            <person name="Jeong J.B."/>
            <person name="Jung M.Y."/>
        </authorList>
    </citation>
    <scope>NUCLEOTIDE SEQUENCE</scope>
    <source>
        <strain evidence="2">S8</strain>
    </source>
</reference>